<keyword evidence="4" id="KW-1185">Reference proteome</keyword>
<dbReference type="InterPro" id="IPR029063">
    <property type="entry name" value="SAM-dependent_MTases_sf"/>
</dbReference>
<keyword evidence="2" id="KW-0808">Transferase</keyword>
<dbReference type="Gene3D" id="3.40.50.12710">
    <property type="match status" value="1"/>
</dbReference>
<name>A0A8J2Y6K3_9PROT</name>
<dbReference type="RefSeq" id="WP_188160316.1">
    <property type="nucleotide sequence ID" value="NZ_BMGH01000001.1"/>
</dbReference>
<dbReference type="Proteomes" id="UP000613582">
    <property type="component" value="Unassembled WGS sequence"/>
</dbReference>
<dbReference type="Pfam" id="PF02636">
    <property type="entry name" value="Methyltransf_28"/>
    <property type="match status" value="1"/>
</dbReference>
<dbReference type="GO" id="GO:0035243">
    <property type="term" value="F:protein-arginine omega-N symmetric methyltransferase activity"/>
    <property type="evidence" value="ECO:0007669"/>
    <property type="project" value="TreeGrafter"/>
</dbReference>
<comment type="caution">
    <text evidence="3">The sequence shown here is derived from an EMBL/GenBank/DDBJ whole genome shotgun (WGS) entry which is preliminary data.</text>
</comment>
<protein>
    <submittedName>
        <fullName evidence="3">ATP synthase subunit beta</fullName>
    </submittedName>
</protein>
<dbReference type="InterPro" id="IPR003788">
    <property type="entry name" value="NDUFAF7"/>
</dbReference>
<dbReference type="GO" id="GO:0032259">
    <property type="term" value="P:methylation"/>
    <property type="evidence" value="ECO:0007669"/>
    <property type="project" value="UniProtKB-KW"/>
</dbReference>
<sequence length="378" mass="42236">MTDPKKHEDRGPTPLEEILVRLIEGHGPIRVSDYMADVLGHPQHGYYMTQTAFGQDGDYITAPEINQVFGELIGAWLVQAWEDIGAPSFFNLIELGPGRGTLMADILRTARKVKPKFLDAAGIYMVETSGRQRYSQQRKLHETGLDITWAADIADIPLAPTLVVANEFFDCMPIRQFVRTTSHDDACWRERLVDVSRDDKNRPRLHFTLSKQLHETPRGAPGFARPEDIFEISDDARDVIEDIAGRFANHKGRALIIDYGHTRSGFGDTLQAMQAHHYWPVFAAPGNADVTAHVDFEALSREGVARGLEAHGAIEQGLFLGRLGIEERARTLLKNVIEIERPAFENGVRRLVEPDQMGTMFKVLCLSSPGLDVPAGFE</sequence>
<evidence type="ECO:0000313" key="4">
    <source>
        <dbReference type="Proteomes" id="UP000613582"/>
    </source>
</evidence>
<reference evidence="3" key="1">
    <citation type="journal article" date="2014" name="Int. J. Syst. Evol. Microbiol.">
        <title>Complete genome sequence of Corynebacterium casei LMG S-19264T (=DSM 44701T), isolated from a smear-ripened cheese.</title>
        <authorList>
            <consortium name="US DOE Joint Genome Institute (JGI-PGF)"/>
            <person name="Walter F."/>
            <person name="Albersmeier A."/>
            <person name="Kalinowski J."/>
            <person name="Ruckert C."/>
        </authorList>
    </citation>
    <scope>NUCLEOTIDE SEQUENCE</scope>
    <source>
        <strain evidence="3">CGMCC 1.12921</strain>
    </source>
</reference>
<keyword evidence="1" id="KW-0489">Methyltransferase</keyword>
<dbReference type="PANTHER" id="PTHR12049:SF7">
    <property type="entry name" value="PROTEIN ARGININE METHYLTRANSFERASE NDUFAF7, MITOCHONDRIAL"/>
    <property type="match status" value="1"/>
</dbReference>
<reference evidence="3" key="2">
    <citation type="submission" date="2020-09" db="EMBL/GenBank/DDBJ databases">
        <authorList>
            <person name="Sun Q."/>
            <person name="Zhou Y."/>
        </authorList>
    </citation>
    <scope>NUCLEOTIDE SEQUENCE</scope>
    <source>
        <strain evidence="3">CGMCC 1.12921</strain>
    </source>
</reference>
<dbReference type="AlphaFoldDB" id="A0A8J2Y6K3"/>
<organism evidence="3 4">
    <name type="scientific">Aquisalinus flavus</name>
    <dbReference type="NCBI Taxonomy" id="1526572"/>
    <lineage>
        <taxon>Bacteria</taxon>
        <taxon>Pseudomonadati</taxon>
        <taxon>Pseudomonadota</taxon>
        <taxon>Alphaproteobacteria</taxon>
        <taxon>Parvularculales</taxon>
        <taxon>Parvularculaceae</taxon>
        <taxon>Aquisalinus</taxon>
    </lineage>
</organism>
<evidence type="ECO:0000256" key="2">
    <source>
        <dbReference type="ARBA" id="ARBA00022679"/>
    </source>
</evidence>
<proteinExistence type="predicted"/>
<evidence type="ECO:0000256" key="1">
    <source>
        <dbReference type="ARBA" id="ARBA00022603"/>
    </source>
</evidence>
<dbReference type="EMBL" id="BMGH01000001">
    <property type="protein sequence ID" value="GGD04302.1"/>
    <property type="molecule type" value="Genomic_DNA"/>
</dbReference>
<dbReference type="InterPro" id="IPR038375">
    <property type="entry name" value="NDUFAF7_sf"/>
</dbReference>
<evidence type="ECO:0000313" key="3">
    <source>
        <dbReference type="EMBL" id="GGD04302.1"/>
    </source>
</evidence>
<dbReference type="PANTHER" id="PTHR12049">
    <property type="entry name" value="PROTEIN ARGININE METHYLTRANSFERASE NDUFAF7, MITOCHONDRIAL"/>
    <property type="match status" value="1"/>
</dbReference>
<gene>
    <name evidence="3" type="ORF">GCM10011342_11610</name>
</gene>
<dbReference type="SUPFAM" id="SSF53335">
    <property type="entry name" value="S-adenosyl-L-methionine-dependent methyltransferases"/>
    <property type="match status" value="1"/>
</dbReference>
<accession>A0A8J2Y6K3</accession>